<evidence type="ECO:0000313" key="3">
    <source>
        <dbReference type="Proteomes" id="UP000297258"/>
    </source>
</evidence>
<feature type="transmembrane region" description="Helical" evidence="1">
    <location>
        <begin position="28"/>
        <end position="48"/>
    </location>
</feature>
<keyword evidence="1" id="KW-0812">Transmembrane</keyword>
<keyword evidence="3" id="KW-1185">Reference proteome</keyword>
<reference evidence="2 3" key="1">
    <citation type="submission" date="2019-03" db="EMBL/GenBank/DDBJ databases">
        <title>Draft genome of Massilia hortus sp. nov., a novel bacterial species of the Oxalobacteraceae family.</title>
        <authorList>
            <person name="Peta V."/>
            <person name="Raths R."/>
            <person name="Bucking H."/>
        </authorList>
    </citation>
    <scope>NUCLEOTIDE SEQUENCE [LARGE SCALE GENOMIC DNA]</scope>
    <source>
        <strain evidence="2 3">ONC3</strain>
    </source>
</reference>
<keyword evidence="1" id="KW-0472">Membrane</keyword>
<evidence type="ECO:0000256" key="1">
    <source>
        <dbReference type="SAM" id="Phobius"/>
    </source>
</evidence>
<protein>
    <submittedName>
        <fullName evidence="2">Uncharacterized protein</fullName>
    </submittedName>
</protein>
<name>A0A4Y9T0T3_9BURK</name>
<dbReference type="Proteomes" id="UP000297258">
    <property type="component" value="Unassembled WGS sequence"/>
</dbReference>
<organism evidence="2 3">
    <name type="scientific">Massilia horti</name>
    <dbReference type="NCBI Taxonomy" id="2562153"/>
    <lineage>
        <taxon>Bacteria</taxon>
        <taxon>Pseudomonadati</taxon>
        <taxon>Pseudomonadota</taxon>
        <taxon>Betaproteobacteria</taxon>
        <taxon>Burkholderiales</taxon>
        <taxon>Oxalobacteraceae</taxon>
        <taxon>Telluria group</taxon>
        <taxon>Massilia</taxon>
    </lineage>
</organism>
<sequence>MKRDESNTLEVLVVAQNGIPNAHFLTEIWIIFFNSQYFLIYIPHFGFLRQRKYFLPVSQQNTLTLLLEWFPSKIFAAKGIHALFFGGIVPHILIAFGHQ</sequence>
<accession>A0A4Y9T0T3</accession>
<dbReference type="RefSeq" id="WP_135189606.1">
    <property type="nucleotide sequence ID" value="NZ_SPUM01000058.1"/>
</dbReference>
<gene>
    <name evidence="2" type="ORF">E4O92_09925</name>
</gene>
<comment type="caution">
    <text evidence="2">The sequence shown here is derived from an EMBL/GenBank/DDBJ whole genome shotgun (WGS) entry which is preliminary data.</text>
</comment>
<proteinExistence type="predicted"/>
<evidence type="ECO:0000313" key="2">
    <source>
        <dbReference type="EMBL" id="TFW32406.1"/>
    </source>
</evidence>
<keyword evidence="1" id="KW-1133">Transmembrane helix</keyword>
<dbReference type="EMBL" id="SPUM01000058">
    <property type="protein sequence ID" value="TFW32406.1"/>
    <property type="molecule type" value="Genomic_DNA"/>
</dbReference>
<dbReference type="AlphaFoldDB" id="A0A4Y9T0T3"/>